<dbReference type="InterPro" id="IPR050089">
    <property type="entry name" value="SAICAR_synthetase"/>
</dbReference>
<dbReference type="PROSITE" id="PS01058">
    <property type="entry name" value="SAICAR_SYNTHETASE_2"/>
    <property type="match status" value="1"/>
</dbReference>
<dbReference type="InterPro" id="IPR028923">
    <property type="entry name" value="SAICAR_synt/ADE2_N"/>
</dbReference>
<keyword evidence="6" id="KW-0658">Purine biosynthesis</keyword>
<dbReference type="GO" id="GO:0005524">
    <property type="term" value="F:ATP binding"/>
    <property type="evidence" value="ECO:0007669"/>
    <property type="project" value="UniProtKB-KW"/>
</dbReference>
<keyword evidence="5" id="KW-0547">Nucleotide-binding</keyword>
<gene>
    <name evidence="10" type="primary">LOC103514080</name>
</gene>
<protein>
    <submittedName>
        <fullName evidence="10">Multifunctional protein ADE2</fullName>
    </submittedName>
</protein>
<comment type="similarity">
    <text evidence="3">In the N-terminal section; belongs to the SAICAR synthetase family.</text>
</comment>
<dbReference type="Proteomes" id="UP000079169">
    <property type="component" value="Unplaced"/>
</dbReference>
<dbReference type="RefSeq" id="XP_008477170.1">
    <property type="nucleotide sequence ID" value="XM_008478948.1"/>
</dbReference>
<sequence>MIPIEWVTRRLATGSYLKRHPGTQECYRFCPPCQETFFKDDANHDPQWSDEQILSANLDNVARDEVQIMKRLSLVVFEILEKVWASLNCVLVDMKIEFGIDNEGNILVSDVIDSDSWRLWPEGKKELMKDKQVYRNLSNVTAEGLNQVKLNFTWIADTLASVKRPTDNLVVLALGSSSDLPFANKIVSQLNELEVRHGTFSN</sequence>
<evidence type="ECO:0000313" key="9">
    <source>
        <dbReference type="Proteomes" id="UP000079169"/>
    </source>
</evidence>
<dbReference type="AlphaFoldDB" id="A0A1S3D9D8"/>
<evidence type="ECO:0000313" key="10">
    <source>
        <dbReference type="RefSeq" id="XP_008477170.1"/>
    </source>
</evidence>
<dbReference type="PaxDb" id="121845-A0A1S3D9D8"/>
<reference evidence="10" key="1">
    <citation type="submission" date="2025-08" db="UniProtKB">
        <authorList>
            <consortium name="RefSeq"/>
        </authorList>
    </citation>
    <scope>IDENTIFICATION</scope>
</reference>
<dbReference type="GO" id="GO:0006189">
    <property type="term" value="P:'de novo' IMP biosynthetic process"/>
    <property type="evidence" value="ECO:0007669"/>
    <property type="project" value="UniProtKB-UniPathway"/>
</dbReference>
<proteinExistence type="inferred from homology"/>
<dbReference type="UniPathway" id="UPA00074">
    <property type="reaction ID" value="UER00131"/>
</dbReference>
<comment type="pathway">
    <text evidence="1">Purine metabolism; IMP biosynthesis via de novo pathway; 5-amino-1-(5-phospho-D-ribosyl)imidazole-4-carboxamide from 5-amino-1-(5-phospho-D-ribosyl)imidazole-4-carboxylate: step 1/2.</text>
</comment>
<comment type="pathway">
    <text evidence="2">Purine metabolism; IMP biosynthesis via de novo pathway; 5-amino-1-(5-phospho-D-ribosyl)imidazole-4-carboxylate from 5-amino-1-(5-phospho-D-ribosyl)imidazole (carboxylase route): step 1/1.</text>
</comment>
<keyword evidence="4" id="KW-0436">Ligase</keyword>
<evidence type="ECO:0000256" key="7">
    <source>
        <dbReference type="ARBA" id="ARBA00022840"/>
    </source>
</evidence>
<dbReference type="GO" id="GO:0005829">
    <property type="term" value="C:cytosol"/>
    <property type="evidence" value="ECO:0007669"/>
    <property type="project" value="TreeGrafter"/>
</dbReference>
<evidence type="ECO:0000256" key="2">
    <source>
        <dbReference type="ARBA" id="ARBA00004747"/>
    </source>
</evidence>
<keyword evidence="9" id="KW-1185">Reference proteome</keyword>
<dbReference type="InterPro" id="IPR018236">
    <property type="entry name" value="SAICAR_synthetase_CS"/>
</dbReference>
<dbReference type="PANTHER" id="PTHR43599">
    <property type="entry name" value="MULTIFUNCTIONAL PROTEIN ADE2"/>
    <property type="match status" value="1"/>
</dbReference>
<evidence type="ECO:0000259" key="8">
    <source>
        <dbReference type="Pfam" id="PF01259"/>
    </source>
</evidence>
<dbReference type="Gene3D" id="3.30.470.20">
    <property type="entry name" value="ATP-grasp fold, B domain"/>
    <property type="match status" value="1"/>
</dbReference>
<dbReference type="PANTHER" id="PTHR43599:SF3">
    <property type="entry name" value="SI:DKEY-6E2.2"/>
    <property type="match status" value="1"/>
</dbReference>
<accession>A0A1S3D9D8</accession>
<dbReference type="KEGG" id="dci:103514080"/>
<dbReference type="PROSITE" id="PS01057">
    <property type="entry name" value="SAICAR_SYNTHETASE_1"/>
    <property type="match status" value="1"/>
</dbReference>
<feature type="domain" description="SAICAR synthetase/ADE2 N-terminal" evidence="8">
    <location>
        <begin position="1"/>
        <end position="141"/>
    </location>
</feature>
<dbReference type="GO" id="GO:0004639">
    <property type="term" value="F:phosphoribosylaminoimidazolesuccinocarboxamide synthase activity"/>
    <property type="evidence" value="ECO:0007669"/>
    <property type="project" value="InterPro"/>
</dbReference>
<dbReference type="STRING" id="121845.A0A1S3D9D8"/>
<dbReference type="Pfam" id="PF01259">
    <property type="entry name" value="SAICAR_synt"/>
    <property type="match status" value="1"/>
</dbReference>
<dbReference type="FunFam" id="3.30.470.20:FF:000020">
    <property type="entry name" value="Probable multifunctional protein ADE2"/>
    <property type="match status" value="1"/>
</dbReference>
<dbReference type="SUPFAM" id="SSF56104">
    <property type="entry name" value="SAICAR synthase-like"/>
    <property type="match status" value="1"/>
</dbReference>
<name>A0A1S3D9D8_DIACI</name>
<dbReference type="GeneID" id="103514080"/>
<organism evidence="9 10">
    <name type="scientific">Diaphorina citri</name>
    <name type="common">Asian citrus psyllid</name>
    <dbReference type="NCBI Taxonomy" id="121845"/>
    <lineage>
        <taxon>Eukaryota</taxon>
        <taxon>Metazoa</taxon>
        <taxon>Ecdysozoa</taxon>
        <taxon>Arthropoda</taxon>
        <taxon>Hexapoda</taxon>
        <taxon>Insecta</taxon>
        <taxon>Pterygota</taxon>
        <taxon>Neoptera</taxon>
        <taxon>Paraneoptera</taxon>
        <taxon>Hemiptera</taxon>
        <taxon>Sternorrhyncha</taxon>
        <taxon>Psylloidea</taxon>
        <taxon>Psyllidae</taxon>
        <taxon>Diaphorininae</taxon>
        <taxon>Diaphorina</taxon>
    </lineage>
</organism>
<dbReference type="CTD" id="10606"/>
<evidence type="ECO:0000256" key="5">
    <source>
        <dbReference type="ARBA" id="ARBA00022741"/>
    </source>
</evidence>
<keyword evidence="7" id="KW-0067">ATP-binding</keyword>
<evidence type="ECO:0000256" key="3">
    <source>
        <dbReference type="ARBA" id="ARBA00011020"/>
    </source>
</evidence>
<evidence type="ECO:0000256" key="4">
    <source>
        <dbReference type="ARBA" id="ARBA00022598"/>
    </source>
</evidence>
<evidence type="ECO:0000256" key="6">
    <source>
        <dbReference type="ARBA" id="ARBA00022755"/>
    </source>
</evidence>
<evidence type="ECO:0000256" key="1">
    <source>
        <dbReference type="ARBA" id="ARBA00004672"/>
    </source>
</evidence>